<dbReference type="Pfam" id="PF00126">
    <property type="entry name" value="HTH_1"/>
    <property type="match status" value="1"/>
</dbReference>
<comment type="similarity">
    <text evidence="1">Belongs to the LysR transcriptional regulatory family.</text>
</comment>
<protein>
    <submittedName>
        <fullName evidence="6">LysR family transcriptional regulator</fullName>
    </submittedName>
</protein>
<evidence type="ECO:0000313" key="6">
    <source>
        <dbReference type="EMBL" id="TDA23125.1"/>
    </source>
</evidence>
<keyword evidence="4" id="KW-0804">Transcription</keyword>
<dbReference type="GO" id="GO:0005829">
    <property type="term" value="C:cytosol"/>
    <property type="evidence" value="ECO:0007669"/>
    <property type="project" value="TreeGrafter"/>
</dbReference>
<keyword evidence="7" id="KW-1185">Reference proteome</keyword>
<dbReference type="PROSITE" id="PS50931">
    <property type="entry name" value="HTH_LYSR"/>
    <property type="match status" value="1"/>
</dbReference>
<dbReference type="AlphaFoldDB" id="A0A4R4FHJ1"/>
<evidence type="ECO:0000313" key="7">
    <source>
        <dbReference type="Proteomes" id="UP000295710"/>
    </source>
</evidence>
<dbReference type="Gene3D" id="1.10.10.10">
    <property type="entry name" value="Winged helix-like DNA-binding domain superfamily/Winged helix DNA-binding domain"/>
    <property type="match status" value="1"/>
</dbReference>
<dbReference type="Proteomes" id="UP000295710">
    <property type="component" value="Unassembled WGS sequence"/>
</dbReference>
<dbReference type="InterPro" id="IPR000847">
    <property type="entry name" value="LysR_HTH_N"/>
</dbReference>
<dbReference type="CDD" id="cd05466">
    <property type="entry name" value="PBP2_LTTR_substrate"/>
    <property type="match status" value="1"/>
</dbReference>
<dbReference type="PANTHER" id="PTHR30419">
    <property type="entry name" value="HTH-TYPE TRANSCRIPTIONAL REGULATOR YBHD"/>
    <property type="match status" value="1"/>
</dbReference>
<dbReference type="InterPro" id="IPR036390">
    <property type="entry name" value="WH_DNA-bd_sf"/>
</dbReference>
<dbReference type="GO" id="GO:0003677">
    <property type="term" value="F:DNA binding"/>
    <property type="evidence" value="ECO:0007669"/>
    <property type="project" value="UniProtKB-KW"/>
</dbReference>
<dbReference type="GO" id="GO:0003700">
    <property type="term" value="F:DNA-binding transcription factor activity"/>
    <property type="evidence" value="ECO:0007669"/>
    <property type="project" value="InterPro"/>
</dbReference>
<organism evidence="6 7">
    <name type="scientific">Extibacter muris</name>
    <dbReference type="NCBI Taxonomy" id="1796622"/>
    <lineage>
        <taxon>Bacteria</taxon>
        <taxon>Bacillati</taxon>
        <taxon>Bacillota</taxon>
        <taxon>Clostridia</taxon>
        <taxon>Lachnospirales</taxon>
        <taxon>Lachnospiraceae</taxon>
        <taxon>Extibacter</taxon>
    </lineage>
</organism>
<accession>A0A4R4FHJ1</accession>
<dbReference type="InterPro" id="IPR050950">
    <property type="entry name" value="HTH-type_LysR_regulators"/>
</dbReference>
<keyword evidence="3" id="KW-0238">DNA-binding</keyword>
<sequence length="288" mass="32382">MDLKKCEVLLTAIHLGSFTKAGEKLGYTQSGITQMMKSLEAEVGFPLFYKGHKGVSLTPEGEALLPSIRGLLFSNETVNQEISFLKGLKKGTLRIGTYVSCSIRWLPDIIRRFQADYPGIIFQIMEGSGGEIARWLEDFTVDIGFTSFQKDKSYDFIHVEQDPLLAVLPKGHPYAELEKVPIELFESQPFIIYDRVNDADIHPLLEKAGITPDIKFTGKNDYSIASMVEHGLGISIMPQLFLSLYHGDYVTRPLVPKSYRNLGIALRSSKDLSPAMKLFLQYVRKNLL</sequence>
<evidence type="ECO:0000259" key="5">
    <source>
        <dbReference type="PROSITE" id="PS50931"/>
    </source>
</evidence>
<dbReference type="InterPro" id="IPR005119">
    <property type="entry name" value="LysR_subst-bd"/>
</dbReference>
<dbReference type="Pfam" id="PF03466">
    <property type="entry name" value="LysR_substrate"/>
    <property type="match status" value="1"/>
</dbReference>
<dbReference type="PANTHER" id="PTHR30419:SF28">
    <property type="entry name" value="HTH-TYPE TRANSCRIPTIONAL REGULATOR BSDA"/>
    <property type="match status" value="1"/>
</dbReference>
<dbReference type="Gene3D" id="3.40.190.290">
    <property type="match status" value="1"/>
</dbReference>
<dbReference type="EMBL" id="SMMX01000002">
    <property type="protein sequence ID" value="TDA23125.1"/>
    <property type="molecule type" value="Genomic_DNA"/>
</dbReference>
<dbReference type="SUPFAM" id="SSF53850">
    <property type="entry name" value="Periplasmic binding protein-like II"/>
    <property type="match status" value="1"/>
</dbReference>
<dbReference type="InterPro" id="IPR036388">
    <property type="entry name" value="WH-like_DNA-bd_sf"/>
</dbReference>
<dbReference type="RefSeq" id="WP_132275216.1">
    <property type="nucleotide sequence ID" value="NZ_JAOBST010000058.1"/>
</dbReference>
<name>A0A4R4FHJ1_9FIRM</name>
<keyword evidence="2" id="KW-0805">Transcription regulation</keyword>
<comment type="caution">
    <text evidence="6">The sequence shown here is derived from an EMBL/GenBank/DDBJ whole genome shotgun (WGS) entry which is preliminary data.</text>
</comment>
<proteinExistence type="inferred from homology"/>
<evidence type="ECO:0000256" key="3">
    <source>
        <dbReference type="ARBA" id="ARBA00023125"/>
    </source>
</evidence>
<evidence type="ECO:0000256" key="2">
    <source>
        <dbReference type="ARBA" id="ARBA00023015"/>
    </source>
</evidence>
<evidence type="ECO:0000256" key="4">
    <source>
        <dbReference type="ARBA" id="ARBA00023163"/>
    </source>
</evidence>
<gene>
    <name evidence="6" type="ORF">E1963_03315</name>
</gene>
<dbReference type="SUPFAM" id="SSF46785">
    <property type="entry name" value="Winged helix' DNA-binding domain"/>
    <property type="match status" value="1"/>
</dbReference>
<evidence type="ECO:0000256" key="1">
    <source>
        <dbReference type="ARBA" id="ARBA00009437"/>
    </source>
</evidence>
<feature type="domain" description="HTH lysR-type" evidence="5">
    <location>
        <begin position="1"/>
        <end position="58"/>
    </location>
</feature>
<reference evidence="6 7" key="1">
    <citation type="journal article" date="2016" name="Nat. Microbiol.">
        <title>The Mouse Intestinal Bacterial Collection (miBC) provides host-specific insight into cultured diversity and functional potential of the gut microbiota.</title>
        <authorList>
            <person name="Lagkouvardos I."/>
            <person name="Pukall R."/>
            <person name="Abt B."/>
            <person name="Foesel B.U."/>
            <person name="Meier-Kolthoff J.P."/>
            <person name="Kumar N."/>
            <person name="Bresciani A."/>
            <person name="Martinez I."/>
            <person name="Just S."/>
            <person name="Ziegler C."/>
            <person name="Brugiroux S."/>
            <person name="Garzetti D."/>
            <person name="Wenning M."/>
            <person name="Bui T.P."/>
            <person name="Wang J."/>
            <person name="Hugenholtz F."/>
            <person name="Plugge C.M."/>
            <person name="Peterson D.A."/>
            <person name="Hornef M.W."/>
            <person name="Baines J.F."/>
            <person name="Smidt H."/>
            <person name="Walter J."/>
            <person name="Kristiansen K."/>
            <person name="Nielsen H.B."/>
            <person name="Haller D."/>
            <person name="Overmann J."/>
            <person name="Stecher B."/>
            <person name="Clavel T."/>
        </authorList>
    </citation>
    <scope>NUCLEOTIDE SEQUENCE [LARGE SCALE GENOMIC DNA]</scope>
    <source>
        <strain evidence="6 7">DSM 28560</strain>
    </source>
</reference>